<evidence type="ECO:0000256" key="5">
    <source>
        <dbReference type="ARBA" id="ARBA00022989"/>
    </source>
</evidence>
<dbReference type="CDD" id="cd04590">
    <property type="entry name" value="CBS_pair_CorC_HlyC_assoc"/>
    <property type="match status" value="1"/>
</dbReference>
<comment type="caution">
    <text evidence="12">The sequence shown here is derived from an EMBL/GenBank/DDBJ whole genome shotgun (WGS) entry which is preliminary data.</text>
</comment>
<dbReference type="RefSeq" id="WP_218843741.1">
    <property type="nucleotide sequence ID" value="NZ_JACBZS010000001.1"/>
</dbReference>
<sequence length="357" mass="38480">MAESVVPVQVALWLGVALLLFNAFFVGAEFALISVRRTKIEPLAREGSGRARTTLRAMGEVSLMMAGAQLGITVCTVLLGAIAEPGLATLLGPLVAMTGLPAEATGVISFVIAISIVVLLHVVLGEMVPKNIALAAPERSSLTLGPPLMFVVTVLRPLIWVLNQIANLSLRAMGVTPRDEVASAYTPEEVRGIVEESREEGMLKNQSYELLSGALSFSDRTIEPVLLPLAELAWVTPESSVADLEDLTARTGYSRFPVFAEHDEAAPEVRGYVHIKDTLGEPRDTVINNKWTRPMPIVRLDTPLRGAMQMMQARRAHMAAVLGEDDETLGVIALEDVLEELVGQVRDATRADDRSAS</sequence>
<feature type="domain" description="CNNM transmembrane" evidence="11">
    <location>
        <begin position="4"/>
        <end position="207"/>
    </location>
</feature>
<dbReference type="AlphaFoldDB" id="A0A7Z0D8A4"/>
<dbReference type="Proteomes" id="UP000527616">
    <property type="component" value="Unassembled WGS sequence"/>
</dbReference>
<keyword evidence="2" id="KW-1003">Cell membrane</keyword>
<dbReference type="PANTHER" id="PTHR43099:SF5">
    <property type="entry name" value="HLYC_CORC FAMILY TRANSPORTER"/>
    <property type="match status" value="1"/>
</dbReference>
<keyword evidence="3 8" id="KW-0812">Transmembrane</keyword>
<keyword evidence="7" id="KW-0129">CBS domain</keyword>
<evidence type="ECO:0000256" key="1">
    <source>
        <dbReference type="ARBA" id="ARBA00004651"/>
    </source>
</evidence>
<keyword evidence="5 8" id="KW-1133">Transmembrane helix</keyword>
<dbReference type="InterPro" id="IPR044751">
    <property type="entry name" value="Ion_transp-like_CBS"/>
</dbReference>
<dbReference type="PROSITE" id="PS51846">
    <property type="entry name" value="CNNM"/>
    <property type="match status" value="1"/>
</dbReference>
<dbReference type="SUPFAM" id="SSF54631">
    <property type="entry name" value="CBS-domain pair"/>
    <property type="match status" value="1"/>
</dbReference>
<dbReference type="Pfam" id="PF01595">
    <property type="entry name" value="CNNM"/>
    <property type="match status" value="1"/>
</dbReference>
<evidence type="ECO:0000256" key="8">
    <source>
        <dbReference type="PROSITE-ProRule" id="PRU01193"/>
    </source>
</evidence>
<dbReference type="InterPro" id="IPR046342">
    <property type="entry name" value="CBS_dom_sf"/>
</dbReference>
<feature type="transmembrane region" description="Helical" evidence="9">
    <location>
        <begin position="12"/>
        <end position="35"/>
    </location>
</feature>
<dbReference type="PANTHER" id="PTHR43099">
    <property type="entry name" value="UPF0053 PROTEIN YRKA"/>
    <property type="match status" value="1"/>
</dbReference>
<dbReference type="InterPro" id="IPR002550">
    <property type="entry name" value="CNNM"/>
</dbReference>
<evidence type="ECO:0000256" key="7">
    <source>
        <dbReference type="PROSITE-ProRule" id="PRU00703"/>
    </source>
</evidence>
<accession>A0A7Z0D8A4</accession>
<evidence type="ECO:0000313" key="13">
    <source>
        <dbReference type="Proteomes" id="UP000527616"/>
    </source>
</evidence>
<gene>
    <name evidence="12" type="ORF">GGQ54_001344</name>
</gene>
<evidence type="ECO:0000313" key="12">
    <source>
        <dbReference type="EMBL" id="NYI70784.1"/>
    </source>
</evidence>
<evidence type="ECO:0000256" key="2">
    <source>
        <dbReference type="ARBA" id="ARBA00022475"/>
    </source>
</evidence>
<comment type="subcellular location">
    <subcellularLocation>
        <location evidence="1">Cell membrane</location>
        <topology evidence="1">Multi-pass membrane protein</topology>
    </subcellularLocation>
</comment>
<dbReference type="Gene3D" id="3.10.580.10">
    <property type="entry name" value="CBS-domain"/>
    <property type="match status" value="1"/>
</dbReference>
<keyword evidence="13" id="KW-1185">Reference proteome</keyword>
<evidence type="ECO:0000259" key="10">
    <source>
        <dbReference type="PROSITE" id="PS51371"/>
    </source>
</evidence>
<evidence type="ECO:0000256" key="3">
    <source>
        <dbReference type="ARBA" id="ARBA00022692"/>
    </source>
</evidence>
<dbReference type="GO" id="GO:0005886">
    <property type="term" value="C:plasma membrane"/>
    <property type="evidence" value="ECO:0007669"/>
    <property type="project" value="UniProtKB-SubCell"/>
</dbReference>
<feature type="transmembrane region" description="Helical" evidence="9">
    <location>
        <begin position="61"/>
        <end position="83"/>
    </location>
</feature>
<evidence type="ECO:0000259" key="11">
    <source>
        <dbReference type="PROSITE" id="PS51846"/>
    </source>
</evidence>
<reference evidence="12 13" key="1">
    <citation type="submission" date="2020-07" db="EMBL/GenBank/DDBJ databases">
        <title>Sequencing the genomes of 1000 actinobacteria strains.</title>
        <authorList>
            <person name="Klenk H.-P."/>
        </authorList>
    </citation>
    <scope>NUCLEOTIDE SEQUENCE [LARGE SCALE GENOMIC DNA]</scope>
    <source>
        <strain evidence="12 13">DSM 103164</strain>
    </source>
</reference>
<dbReference type="Pfam" id="PF00571">
    <property type="entry name" value="CBS"/>
    <property type="match status" value="2"/>
</dbReference>
<protein>
    <submittedName>
        <fullName evidence="12">CBS domain containing-hemolysin-like protein</fullName>
    </submittedName>
</protein>
<name>A0A7Z0D8A4_9ACTN</name>
<dbReference type="PROSITE" id="PS51371">
    <property type="entry name" value="CBS"/>
    <property type="match status" value="1"/>
</dbReference>
<evidence type="ECO:0000256" key="6">
    <source>
        <dbReference type="ARBA" id="ARBA00023136"/>
    </source>
</evidence>
<dbReference type="InterPro" id="IPR000644">
    <property type="entry name" value="CBS_dom"/>
</dbReference>
<proteinExistence type="predicted"/>
<evidence type="ECO:0000256" key="9">
    <source>
        <dbReference type="SAM" id="Phobius"/>
    </source>
</evidence>
<organism evidence="12 13">
    <name type="scientific">Naumannella cuiyingiana</name>
    <dbReference type="NCBI Taxonomy" id="1347891"/>
    <lineage>
        <taxon>Bacteria</taxon>
        <taxon>Bacillati</taxon>
        <taxon>Actinomycetota</taxon>
        <taxon>Actinomycetes</taxon>
        <taxon>Propionibacteriales</taxon>
        <taxon>Propionibacteriaceae</taxon>
        <taxon>Naumannella</taxon>
    </lineage>
</organism>
<dbReference type="InterPro" id="IPR051676">
    <property type="entry name" value="UPF0053_domain"/>
</dbReference>
<feature type="transmembrane region" description="Helical" evidence="9">
    <location>
        <begin position="103"/>
        <end position="124"/>
    </location>
</feature>
<dbReference type="EMBL" id="JACBZS010000001">
    <property type="protein sequence ID" value="NYI70784.1"/>
    <property type="molecule type" value="Genomic_DNA"/>
</dbReference>
<evidence type="ECO:0000256" key="4">
    <source>
        <dbReference type="ARBA" id="ARBA00022737"/>
    </source>
</evidence>
<feature type="domain" description="CBS" evidence="10">
    <location>
        <begin position="291"/>
        <end position="348"/>
    </location>
</feature>
<keyword evidence="4" id="KW-0677">Repeat</keyword>
<keyword evidence="6 8" id="KW-0472">Membrane</keyword>